<feature type="domain" description="GGDEF" evidence="5">
    <location>
        <begin position="939"/>
        <end position="1077"/>
    </location>
</feature>
<dbReference type="CDD" id="cd01949">
    <property type="entry name" value="GGDEF"/>
    <property type="match status" value="1"/>
</dbReference>
<dbReference type="InterPro" id="IPR000700">
    <property type="entry name" value="PAS-assoc_C"/>
</dbReference>
<evidence type="ECO:0000313" key="6">
    <source>
        <dbReference type="EMBL" id="HBA09006.1"/>
    </source>
</evidence>
<dbReference type="Pfam" id="PF08448">
    <property type="entry name" value="PAS_4"/>
    <property type="match status" value="2"/>
</dbReference>
<dbReference type="Pfam" id="PF00989">
    <property type="entry name" value="PAS"/>
    <property type="match status" value="1"/>
</dbReference>
<dbReference type="GO" id="GO:0006355">
    <property type="term" value="P:regulation of DNA-templated transcription"/>
    <property type="evidence" value="ECO:0007669"/>
    <property type="project" value="InterPro"/>
</dbReference>
<evidence type="ECO:0000259" key="2">
    <source>
        <dbReference type="PROSITE" id="PS50112"/>
    </source>
</evidence>
<dbReference type="Gene3D" id="3.30.450.20">
    <property type="entry name" value="PAS domain"/>
    <property type="match status" value="3"/>
</dbReference>
<feature type="domain" description="PAC" evidence="3">
    <location>
        <begin position="391"/>
        <end position="448"/>
    </location>
</feature>
<feature type="domain" description="PAS" evidence="2">
    <location>
        <begin position="320"/>
        <end position="365"/>
    </location>
</feature>
<dbReference type="InterPro" id="IPR003018">
    <property type="entry name" value="GAF"/>
</dbReference>
<dbReference type="Pfam" id="PF00563">
    <property type="entry name" value="EAL"/>
    <property type="match status" value="1"/>
</dbReference>
<dbReference type="SUPFAM" id="SSF55785">
    <property type="entry name" value="PYP-like sensor domain (PAS domain)"/>
    <property type="match status" value="3"/>
</dbReference>
<feature type="domain" description="PAS" evidence="2">
    <location>
        <begin position="790"/>
        <end position="853"/>
    </location>
</feature>
<dbReference type="InterPro" id="IPR001633">
    <property type="entry name" value="EAL_dom"/>
</dbReference>
<dbReference type="SMART" id="SM00086">
    <property type="entry name" value="PAC"/>
    <property type="match status" value="3"/>
</dbReference>
<dbReference type="PANTHER" id="PTHR44757">
    <property type="entry name" value="DIGUANYLATE CYCLASE DGCP"/>
    <property type="match status" value="1"/>
</dbReference>
<dbReference type="FunFam" id="3.20.20.450:FF:000001">
    <property type="entry name" value="Cyclic di-GMP phosphodiesterase yahA"/>
    <property type="match status" value="1"/>
</dbReference>
<dbReference type="InterPro" id="IPR029787">
    <property type="entry name" value="Nucleotide_cyclase"/>
</dbReference>
<dbReference type="SUPFAM" id="SSF55781">
    <property type="entry name" value="GAF domain-like"/>
    <property type="match status" value="3"/>
</dbReference>
<dbReference type="InterPro" id="IPR029016">
    <property type="entry name" value="GAF-like_dom_sf"/>
</dbReference>
<dbReference type="CDD" id="cd01948">
    <property type="entry name" value="EAL"/>
    <property type="match status" value="1"/>
</dbReference>
<dbReference type="SUPFAM" id="SSF141868">
    <property type="entry name" value="EAL domain-like"/>
    <property type="match status" value="1"/>
</dbReference>
<dbReference type="FunFam" id="3.30.70.270:FF:000001">
    <property type="entry name" value="Diguanylate cyclase domain protein"/>
    <property type="match status" value="1"/>
</dbReference>
<dbReference type="NCBIfam" id="TIGR00229">
    <property type="entry name" value="sensory_box"/>
    <property type="match status" value="2"/>
</dbReference>
<dbReference type="InterPro" id="IPR043128">
    <property type="entry name" value="Rev_trsase/Diguanyl_cyclase"/>
</dbReference>
<dbReference type="Gene3D" id="3.30.450.40">
    <property type="match status" value="2"/>
</dbReference>
<dbReference type="SMART" id="SM00052">
    <property type="entry name" value="EAL"/>
    <property type="match status" value="1"/>
</dbReference>
<dbReference type="Pfam" id="PF01590">
    <property type="entry name" value="GAF"/>
    <property type="match status" value="1"/>
</dbReference>
<dbReference type="InterPro" id="IPR035919">
    <property type="entry name" value="EAL_sf"/>
</dbReference>
<dbReference type="InterPro" id="IPR035965">
    <property type="entry name" value="PAS-like_dom_sf"/>
</dbReference>
<evidence type="ECO:0000259" key="5">
    <source>
        <dbReference type="PROSITE" id="PS50887"/>
    </source>
</evidence>
<dbReference type="GO" id="GO:0071732">
    <property type="term" value="P:cellular response to nitric oxide"/>
    <property type="evidence" value="ECO:0007669"/>
    <property type="project" value="UniProtKB-ARBA"/>
</dbReference>
<feature type="domain" description="PAC" evidence="3">
    <location>
        <begin position="265"/>
        <end position="319"/>
    </location>
</feature>
<comment type="catalytic activity">
    <reaction evidence="1">
        <text>3',3'-c-di-GMP + H2O = 5'-phosphoguanylyl(3'-&gt;5')guanosine + H(+)</text>
        <dbReference type="Rhea" id="RHEA:24902"/>
        <dbReference type="ChEBI" id="CHEBI:15377"/>
        <dbReference type="ChEBI" id="CHEBI:15378"/>
        <dbReference type="ChEBI" id="CHEBI:58754"/>
        <dbReference type="ChEBI" id="CHEBI:58805"/>
        <dbReference type="EC" id="3.1.4.52"/>
    </reaction>
    <physiologicalReaction direction="left-to-right" evidence="1">
        <dbReference type="Rhea" id="RHEA:24903"/>
    </physiologicalReaction>
</comment>
<dbReference type="InterPro" id="IPR000014">
    <property type="entry name" value="PAS"/>
</dbReference>
<dbReference type="GO" id="GO:0071111">
    <property type="term" value="F:cyclic-guanylate-specific phosphodiesterase activity"/>
    <property type="evidence" value="ECO:0007669"/>
    <property type="project" value="UniProtKB-EC"/>
</dbReference>
<dbReference type="SUPFAM" id="SSF55073">
    <property type="entry name" value="Nucleotide cyclase"/>
    <property type="match status" value="1"/>
</dbReference>
<dbReference type="PROSITE" id="PS50887">
    <property type="entry name" value="GGDEF"/>
    <property type="match status" value="1"/>
</dbReference>
<evidence type="ECO:0000313" key="7">
    <source>
        <dbReference type="Proteomes" id="UP000264313"/>
    </source>
</evidence>
<reference evidence="6 7" key="1">
    <citation type="journal article" date="2018" name="Nat. Biotechnol.">
        <title>A standardized bacterial taxonomy based on genome phylogeny substantially revises the tree of life.</title>
        <authorList>
            <person name="Parks D.H."/>
            <person name="Chuvochina M."/>
            <person name="Waite D.W."/>
            <person name="Rinke C."/>
            <person name="Skarshewski A."/>
            <person name="Chaumeil P.A."/>
            <person name="Hugenholtz P."/>
        </authorList>
    </citation>
    <scope>NUCLEOTIDE SEQUENCE [LARGE SCALE GENOMIC DNA]</scope>
    <source>
        <strain evidence="6">UBA9958</strain>
    </source>
</reference>
<comment type="caution">
    <text evidence="6">The sequence shown here is derived from an EMBL/GenBank/DDBJ whole genome shotgun (WGS) entry which is preliminary data.</text>
</comment>
<dbReference type="InterPro" id="IPR052155">
    <property type="entry name" value="Biofilm_reg_signaling"/>
</dbReference>
<evidence type="ECO:0000259" key="4">
    <source>
        <dbReference type="PROSITE" id="PS50883"/>
    </source>
</evidence>
<protein>
    <submittedName>
        <fullName evidence="6">Diguanylate cyclase</fullName>
    </submittedName>
</protein>
<dbReference type="PANTHER" id="PTHR44757:SF2">
    <property type="entry name" value="BIOFILM ARCHITECTURE MAINTENANCE PROTEIN MBAA"/>
    <property type="match status" value="1"/>
</dbReference>
<dbReference type="SMART" id="SM00267">
    <property type="entry name" value="GGDEF"/>
    <property type="match status" value="1"/>
</dbReference>
<dbReference type="EMBL" id="DNAA01000127">
    <property type="protein sequence ID" value="HBA09006.1"/>
    <property type="molecule type" value="Genomic_DNA"/>
</dbReference>
<dbReference type="Pfam" id="PF13185">
    <property type="entry name" value="GAF_2"/>
    <property type="match status" value="1"/>
</dbReference>
<dbReference type="InterPro" id="IPR013656">
    <property type="entry name" value="PAS_4"/>
</dbReference>
<dbReference type="SMART" id="SM00091">
    <property type="entry name" value="PAS"/>
    <property type="match status" value="3"/>
</dbReference>
<dbReference type="PROSITE" id="PS50112">
    <property type="entry name" value="PAS"/>
    <property type="match status" value="2"/>
</dbReference>
<evidence type="ECO:0000259" key="3">
    <source>
        <dbReference type="PROSITE" id="PS50113"/>
    </source>
</evidence>
<dbReference type="NCBIfam" id="TIGR00254">
    <property type="entry name" value="GGDEF"/>
    <property type="match status" value="1"/>
</dbReference>
<gene>
    <name evidence="6" type="ORF">DCW48_05230</name>
</gene>
<feature type="domain" description="EAL" evidence="4">
    <location>
        <begin position="1086"/>
        <end position="1340"/>
    </location>
</feature>
<accession>A0A351RAD5</accession>
<dbReference type="PROSITE" id="PS50883">
    <property type="entry name" value="EAL"/>
    <property type="match status" value="1"/>
</dbReference>
<dbReference type="InterPro" id="IPR013767">
    <property type="entry name" value="PAS_fold"/>
</dbReference>
<sequence length="1340" mass="151193">MKINQAEKARLKELQSYCILDTTFESDFDNITKLIANICETPIATVTLIDLDREWFKSSIGLDDRENSRESAFCAKAILAEGIFIVPDTLKDPDFSKNPMVTGHPHIRFYAGVPLISPRGYALGALAVKDYKPRQLTALQLDSLKTLADQVMVQLETRRQNHLINELSEQRDQINQKLTLQSECLEKDQEFLRALLENLSEGIVACDDEGKLSLINQTTRNLHELHEDNISAEKWAEHFNLYQADGETPILLDDIPLYRAYRGEKVFEQELLIAPKNQPNKVVLCNGQPIVSSDGRRLGAVVAMRDITEQKAKEVALAKSEAKLSAIFNQSFFFQGLTDIDGTVVDINDIALSACGYKRDEEIGKKFWETSWWSSDADISSYVQKVFLEAQNGEIICATTDYYIASGERRQTEFVLTPIRSENGKITYLLVSGQDVTERKKSELELARINRALRLLSSSNELLIRTQSEAKLLTDVCELIVTGGGYEMAWVGYSYDDPEKSIKPIANYGDFSHLEKIKLSWSEHVDIGKGPAARTIRTGKAIVIEDVTKDVSFKPWADSAVKNGFRGVICLPLVHNHKVFGLLAMYTKEPIQAVDTEIKSLQELADNLAFGIMNIRTQEDSQRVHAALYKMAASVSASSNDEFFLQLTKNMTEAIGADGGFVAQLVKSEPLKARTLAAVVDGKQIENIEYEVMSSHCRHLLDSETFILSESIGECFNPSQTMMSLGMKDYVGHRLLNSKGEVIGMLFIMLRQIIKHTDIAKSLLKVFAARAGAELDRLKSDRYIREQASLLDKAQDAIMVRGLDNKVQFWNNGAERLYGWTREEALGASIEDLLYPDDATDFNIAMHKLLIDGEWKGEIEQQSKFSQKLMIDSHWTLVYDDQGQPQSVFAINTNITEQKAAADKIQLLAFYDPLTNLPNRTLLLDRLKQAIISCERNHHYGALLFIDLDNFKALNDTLGHDVGDLLLNEIGKRLRTCVRETDSVARFGGDEFVVMLEDVSHLETEAAILTTKVAEKILQCLNTPYVLGNYEHQSTASVGITLFSNQLDNVNELLKHADLAMYQAKSVGRNTFRFFDPKMQLEISTRVSLETDLRQSLTKRQFSLHYQPQFDDNGSVIGAEALLRWQHPKRGMVSPAVFIPIAEETRMILPIGHWVLETACAKLVNWSMSDETSELVLAVNVSERQFRQPDFVEQVFGVIEHFGTNPTRLKLELTESLFAENVEDIIDKMHKLKQRGVSFSLDDFGTGYSSLSYLKRMPLDQLKIDQSFVRDIMLDPNDASIARTIISLAKSLDLEVIAEGVETEEQRHFLQENGCNLYQGYLFSKPLPSEQFDDFLKKLK</sequence>
<dbReference type="Gene3D" id="3.20.20.450">
    <property type="entry name" value="EAL domain"/>
    <property type="match status" value="1"/>
</dbReference>
<dbReference type="Gene3D" id="3.30.70.270">
    <property type="match status" value="1"/>
</dbReference>
<dbReference type="Pfam" id="PF00990">
    <property type="entry name" value="GGDEF"/>
    <property type="match status" value="1"/>
</dbReference>
<dbReference type="InterPro" id="IPR001610">
    <property type="entry name" value="PAC"/>
</dbReference>
<dbReference type="Proteomes" id="UP000264313">
    <property type="component" value="Unassembled WGS sequence"/>
</dbReference>
<proteinExistence type="predicted"/>
<name>A0A351RAD5_9PROT</name>
<dbReference type="SMART" id="SM00065">
    <property type="entry name" value="GAF"/>
    <property type="match status" value="2"/>
</dbReference>
<dbReference type="PROSITE" id="PS50113">
    <property type="entry name" value="PAC"/>
    <property type="match status" value="2"/>
</dbReference>
<organism evidence="6 7">
    <name type="scientific">Methylotenera mobilis</name>
    <dbReference type="NCBI Taxonomy" id="359408"/>
    <lineage>
        <taxon>Bacteria</taxon>
        <taxon>Pseudomonadati</taxon>
        <taxon>Pseudomonadota</taxon>
        <taxon>Betaproteobacteria</taxon>
        <taxon>Nitrosomonadales</taxon>
        <taxon>Methylophilaceae</taxon>
        <taxon>Methylotenera</taxon>
    </lineage>
</organism>
<evidence type="ECO:0000256" key="1">
    <source>
        <dbReference type="ARBA" id="ARBA00051114"/>
    </source>
</evidence>
<dbReference type="InterPro" id="IPR000160">
    <property type="entry name" value="GGDEF_dom"/>
</dbReference>
<dbReference type="CDD" id="cd00130">
    <property type="entry name" value="PAS"/>
    <property type="match status" value="2"/>
</dbReference>